<evidence type="ECO:0000256" key="1">
    <source>
        <dbReference type="SAM" id="SignalP"/>
    </source>
</evidence>
<evidence type="ECO:0000313" key="3">
    <source>
        <dbReference type="Proteomes" id="UP001217838"/>
    </source>
</evidence>
<dbReference type="EMBL" id="JAQNDN010000010">
    <property type="protein sequence ID" value="MDC0670049.1"/>
    <property type="molecule type" value="Genomic_DNA"/>
</dbReference>
<dbReference type="RefSeq" id="WP_271999860.1">
    <property type="nucleotide sequence ID" value="NZ_JAQNDN010000010.1"/>
</dbReference>
<organism evidence="2 3">
    <name type="scientific">Nannocystis radixulma</name>
    <dbReference type="NCBI Taxonomy" id="2995305"/>
    <lineage>
        <taxon>Bacteria</taxon>
        <taxon>Pseudomonadati</taxon>
        <taxon>Myxococcota</taxon>
        <taxon>Polyangia</taxon>
        <taxon>Nannocystales</taxon>
        <taxon>Nannocystaceae</taxon>
        <taxon>Nannocystis</taxon>
    </lineage>
</organism>
<feature type="signal peptide" evidence="1">
    <location>
        <begin position="1"/>
        <end position="21"/>
    </location>
</feature>
<dbReference type="Proteomes" id="UP001217838">
    <property type="component" value="Unassembled WGS sequence"/>
</dbReference>
<comment type="caution">
    <text evidence="2">The sequence shown here is derived from an EMBL/GenBank/DDBJ whole genome shotgun (WGS) entry which is preliminary data.</text>
</comment>
<name>A0ABT5B955_9BACT</name>
<protein>
    <submittedName>
        <fullName evidence="2">Uncharacterized protein</fullName>
    </submittedName>
</protein>
<proteinExistence type="predicted"/>
<keyword evidence="3" id="KW-1185">Reference proteome</keyword>
<sequence>MKKIVTAVAVLLALAPSAARAAKVYIPIVCQPQGASGLECEPNDPGVIEVSTGSWIIEIDENDTLYLQVSDFTVPGSGTYVVSAESSYTSGSVNWTKSGSTATSPGDTPEVEFDFVITADNGSVRRGGGHIHVRTSGG</sequence>
<keyword evidence="1" id="KW-0732">Signal</keyword>
<feature type="chain" id="PRO_5045917714" evidence="1">
    <location>
        <begin position="22"/>
        <end position="138"/>
    </location>
</feature>
<reference evidence="2 3" key="1">
    <citation type="submission" date="2022-11" db="EMBL/GenBank/DDBJ databases">
        <title>Minimal conservation of predation-associated metabolite biosynthetic gene clusters underscores biosynthetic potential of Myxococcota including descriptions for ten novel species: Archangium lansinium sp. nov., Myxococcus landrumus sp. nov., Nannocystis bai.</title>
        <authorList>
            <person name="Ahearne A."/>
            <person name="Stevens C."/>
            <person name="Dowd S."/>
        </authorList>
    </citation>
    <scope>NUCLEOTIDE SEQUENCE [LARGE SCALE GENOMIC DNA]</scope>
    <source>
        <strain evidence="2 3">NCELM</strain>
    </source>
</reference>
<accession>A0ABT5B955</accession>
<gene>
    <name evidence="2" type="ORF">POL58_20015</name>
</gene>
<evidence type="ECO:0000313" key="2">
    <source>
        <dbReference type="EMBL" id="MDC0670049.1"/>
    </source>
</evidence>